<gene>
    <name evidence="1" type="ORF">KDM87_04470</name>
</gene>
<comment type="caution">
    <text evidence="1">The sequence shown here is derived from an EMBL/GenBank/DDBJ whole genome shotgun (WGS) entry which is preliminary data.</text>
</comment>
<dbReference type="Proteomes" id="UP000682982">
    <property type="component" value="Unassembled WGS sequence"/>
</dbReference>
<protein>
    <submittedName>
        <fullName evidence="1">Uncharacterized protein</fullName>
    </submittedName>
</protein>
<keyword evidence="2" id="KW-1185">Reference proteome</keyword>
<evidence type="ECO:0000313" key="1">
    <source>
        <dbReference type="EMBL" id="MBR7791841.1"/>
    </source>
</evidence>
<dbReference type="EMBL" id="JAGSPK010000002">
    <property type="protein sequence ID" value="MBR7791841.1"/>
    <property type="molecule type" value="Genomic_DNA"/>
</dbReference>
<proteinExistence type="predicted"/>
<reference evidence="1 2" key="1">
    <citation type="submission" date="2021-04" db="EMBL/GenBank/DDBJ databases">
        <title>novel species isolated from subtropical streams in China.</title>
        <authorList>
            <person name="Lu H."/>
        </authorList>
    </citation>
    <scope>NUCLEOTIDE SEQUENCE [LARGE SCALE GENOMIC DNA]</scope>
    <source>
        <strain evidence="1 2">FT147W</strain>
    </source>
</reference>
<evidence type="ECO:0000313" key="2">
    <source>
        <dbReference type="Proteomes" id="UP000682982"/>
    </source>
</evidence>
<accession>A0ABS5GZE5</accession>
<organism evidence="1 2">
    <name type="scientific">Undibacterium rivi</name>
    <dbReference type="NCBI Taxonomy" id="2828729"/>
    <lineage>
        <taxon>Bacteria</taxon>
        <taxon>Pseudomonadati</taxon>
        <taxon>Pseudomonadota</taxon>
        <taxon>Betaproteobacteria</taxon>
        <taxon>Burkholderiales</taxon>
        <taxon>Oxalobacteraceae</taxon>
        <taxon>Undibacterium</taxon>
    </lineage>
</organism>
<dbReference type="RefSeq" id="WP_212677987.1">
    <property type="nucleotide sequence ID" value="NZ_JAGSPK010000002.1"/>
</dbReference>
<name>A0ABS5GZE5_9BURK</name>
<sequence length="104" mass="11423">MASIAVEITQLVDEQFPGFVECRLVDATGVEHRFVEKGPVVSQAPLSSESQYPQPGFIVCVIEREWIDEHGRSLVCANTDKPCSIESVAGCSIFVILDAQVNRE</sequence>